<dbReference type="AlphaFoldDB" id="A0A3P6R1D3"/>
<dbReference type="EMBL" id="UYRU01013343">
    <property type="protein sequence ID" value="VDK48993.1"/>
    <property type="molecule type" value="Genomic_DNA"/>
</dbReference>
<accession>A0A3P6R1D3</accession>
<evidence type="ECO:0000313" key="2">
    <source>
        <dbReference type="Proteomes" id="UP000281553"/>
    </source>
</evidence>
<gene>
    <name evidence="1" type="ORF">DILT_LOCUS1696</name>
</gene>
<reference evidence="1 2" key="1">
    <citation type="submission" date="2018-11" db="EMBL/GenBank/DDBJ databases">
        <authorList>
            <consortium name="Pathogen Informatics"/>
        </authorList>
    </citation>
    <scope>NUCLEOTIDE SEQUENCE [LARGE SCALE GENOMIC DNA]</scope>
</reference>
<protein>
    <submittedName>
        <fullName evidence="1">Uncharacterized protein</fullName>
    </submittedName>
</protein>
<proteinExistence type="predicted"/>
<organism evidence="1 2">
    <name type="scientific">Dibothriocephalus latus</name>
    <name type="common">Fish tapeworm</name>
    <name type="synonym">Diphyllobothrium latum</name>
    <dbReference type="NCBI Taxonomy" id="60516"/>
    <lineage>
        <taxon>Eukaryota</taxon>
        <taxon>Metazoa</taxon>
        <taxon>Spiralia</taxon>
        <taxon>Lophotrochozoa</taxon>
        <taxon>Platyhelminthes</taxon>
        <taxon>Cestoda</taxon>
        <taxon>Eucestoda</taxon>
        <taxon>Diphyllobothriidea</taxon>
        <taxon>Diphyllobothriidae</taxon>
        <taxon>Dibothriocephalus</taxon>
    </lineage>
</organism>
<evidence type="ECO:0000313" key="1">
    <source>
        <dbReference type="EMBL" id="VDK48993.1"/>
    </source>
</evidence>
<keyword evidence="2" id="KW-1185">Reference proteome</keyword>
<name>A0A3P6R1D3_DIBLA</name>
<sequence>MLPRRCTPMRREATILTTLCDCHSTQKEI</sequence>
<dbReference type="Proteomes" id="UP000281553">
    <property type="component" value="Unassembled WGS sequence"/>
</dbReference>